<dbReference type="EMBL" id="JACAZH010000037">
    <property type="protein sequence ID" value="KAF7336506.1"/>
    <property type="molecule type" value="Genomic_DNA"/>
</dbReference>
<proteinExistence type="predicted"/>
<organism evidence="2 3">
    <name type="scientific">Mycena sanguinolenta</name>
    <dbReference type="NCBI Taxonomy" id="230812"/>
    <lineage>
        <taxon>Eukaryota</taxon>
        <taxon>Fungi</taxon>
        <taxon>Dikarya</taxon>
        <taxon>Basidiomycota</taxon>
        <taxon>Agaricomycotina</taxon>
        <taxon>Agaricomycetes</taxon>
        <taxon>Agaricomycetidae</taxon>
        <taxon>Agaricales</taxon>
        <taxon>Marasmiineae</taxon>
        <taxon>Mycenaceae</taxon>
        <taxon>Mycena</taxon>
    </lineage>
</organism>
<accession>A0A8H7CHH1</accession>
<feature type="compositionally biased region" description="Acidic residues" evidence="1">
    <location>
        <begin position="102"/>
        <end position="113"/>
    </location>
</feature>
<gene>
    <name evidence="2" type="ORF">MSAN_02305300</name>
</gene>
<evidence type="ECO:0000256" key="1">
    <source>
        <dbReference type="SAM" id="MobiDB-lite"/>
    </source>
</evidence>
<dbReference type="Proteomes" id="UP000623467">
    <property type="component" value="Unassembled WGS sequence"/>
</dbReference>
<sequence>MPRLSSRQARTRDVLKTFIEHHRERVKRLLRRKYKTQHALAQAGLTLDKENSEQFMDPPVDTSPVTMASISTGSSLSLLDSSSSLTSETTSDNCSSDNTPDSGDDADDEDDQNMDVSETDFARVCPNYPLNWVWHNLDKMYDQRYEQPRTTFPRGPAFLRHVLGTMKDTCPDLFRQELRVSPRTFDWLVAKLSEDPIFANNSNNAQMPVEDPLAIALSVSGTLECCRSPKDRKLGRCGKGDNHFGDAARHDSSSASHLHVRVCPHANGYGEGESEGLGRGPLMQSMKKWLVHGRWYTGGFIQLTILVW</sequence>
<evidence type="ECO:0000313" key="3">
    <source>
        <dbReference type="Proteomes" id="UP000623467"/>
    </source>
</evidence>
<reference evidence="2" key="1">
    <citation type="submission" date="2020-05" db="EMBL/GenBank/DDBJ databases">
        <title>Mycena genomes resolve the evolution of fungal bioluminescence.</title>
        <authorList>
            <person name="Tsai I.J."/>
        </authorList>
    </citation>
    <scope>NUCLEOTIDE SEQUENCE</scope>
    <source>
        <strain evidence="2">160909Yilan</strain>
    </source>
</reference>
<dbReference type="AlphaFoldDB" id="A0A8H7CHH1"/>
<name>A0A8H7CHH1_9AGAR</name>
<dbReference type="OrthoDB" id="3246760at2759"/>
<comment type="caution">
    <text evidence="2">The sequence shown here is derived from an EMBL/GenBank/DDBJ whole genome shotgun (WGS) entry which is preliminary data.</text>
</comment>
<evidence type="ECO:0000313" key="2">
    <source>
        <dbReference type="EMBL" id="KAF7336506.1"/>
    </source>
</evidence>
<feature type="compositionally biased region" description="Low complexity" evidence="1">
    <location>
        <begin position="69"/>
        <end position="91"/>
    </location>
</feature>
<protein>
    <submittedName>
        <fullName evidence="2">Uncharacterized protein</fullName>
    </submittedName>
</protein>
<keyword evidence="3" id="KW-1185">Reference proteome</keyword>
<feature type="region of interest" description="Disordered" evidence="1">
    <location>
        <begin position="43"/>
        <end position="114"/>
    </location>
</feature>